<dbReference type="EMBL" id="KK100782">
    <property type="protein sequence ID" value="KIZ03797.1"/>
    <property type="molecule type" value="Genomic_DNA"/>
</dbReference>
<feature type="non-terminal residue" evidence="1">
    <location>
        <position position="56"/>
    </location>
</feature>
<gene>
    <name evidence="1" type="ORF">MNEG_4165</name>
</gene>
<reference evidence="1 2" key="1">
    <citation type="journal article" date="2013" name="BMC Genomics">
        <title>Reconstruction of the lipid metabolism for the microalga Monoraphidium neglectum from its genome sequence reveals characteristics suitable for biofuel production.</title>
        <authorList>
            <person name="Bogen C."/>
            <person name="Al-Dilaimi A."/>
            <person name="Albersmeier A."/>
            <person name="Wichmann J."/>
            <person name="Grundmann M."/>
            <person name="Rupp O."/>
            <person name="Lauersen K.J."/>
            <person name="Blifernez-Klassen O."/>
            <person name="Kalinowski J."/>
            <person name="Goesmann A."/>
            <person name="Mussgnug J.H."/>
            <person name="Kruse O."/>
        </authorList>
    </citation>
    <scope>NUCLEOTIDE SEQUENCE [LARGE SCALE GENOMIC DNA]</scope>
    <source>
        <strain evidence="1 2">SAG 48.87</strain>
    </source>
</reference>
<dbReference type="Proteomes" id="UP000054498">
    <property type="component" value="Unassembled WGS sequence"/>
</dbReference>
<sequence>MLPIPELTLPVLGTAPLNLATALLPRDNPTDLGPKTYIAYGRRAPRRTLGLLPHRR</sequence>
<dbReference type="GeneID" id="25737043"/>
<protein>
    <submittedName>
        <fullName evidence="1">Uncharacterized protein</fullName>
    </submittedName>
</protein>
<evidence type="ECO:0000313" key="2">
    <source>
        <dbReference type="Proteomes" id="UP000054498"/>
    </source>
</evidence>
<dbReference type="AlphaFoldDB" id="A0A0D2MTK9"/>
<accession>A0A0D2MTK9</accession>
<keyword evidence="2" id="KW-1185">Reference proteome</keyword>
<proteinExistence type="predicted"/>
<dbReference type="KEGG" id="mng:MNEG_4165"/>
<organism evidence="1 2">
    <name type="scientific">Monoraphidium neglectum</name>
    <dbReference type="NCBI Taxonomy" id="145388"/>
    <lineage>
        <taxon>Eukaryota</taxon>
        <taxon>Viridiplantae</taxon>
        <taxon>Chlorophyta</taxon>
        <taxon>core chlorophytes</taxon>
        <taxon>Chlorophyceae</taxon>
        <taxon>CS clade</taxon>
        <taxon>Sphaeropleales</taxon>
        <taxon>Selenastraceae</taxon>
        <taxon>Monoraphidium</taxon>
    </lineage>
</organism>
<dbReference type="RefSeq" id="XP_013902816.1">
    <property type="nucleotide sequence ID" value="XM_014047362.1"/>
</dbReference>
<evidence type="ECO:0000313" key="1">
    <source>
        <dbReference type="EMBL" id="KIZ03797.1"/>
    </source>
</evidence>
<name>A0A0D2MTK9_9CHLO</name>
<dbReference type="Gene3D" id="2.60.120.650">
    <property type="entry name" value="Cupin"/>
    <property type="match status" value="1"/>
</dbReference>